<dbReference type="RefSeq" id="WP_285613268.1">
    <property type="nucleotide sequence ID" value="NZ_BSSD01000014.1"/>
</dbReference>
<dbReference type="Proteomes" id="UP001165042">
    <property type="component" value="Unassembled WGS sequence"/>
</dbReference>
<comment type="caution">
    <text evidence="2">The sequence shown here is derived from an EMBL/GenBank/DDBJ whole genome shotgun (WGS) entry which is preliminary data.</text>
</comment>
<dbReference type="EMBL" id="BSSD01000014">
    <property type="protein sequence ID" value="GLW95480.1"/>
    <property type="molecule type" value="Genomic_DNA"/>
</dbReference>
<keyword evidence="3" id="KW-1185">Reference proteome</keyword>
<gene>
    <name evidence="2" type="ORF">Aglo03_62960</name>
</gene>
<sequence>MTQVSPGKGSWAGVALPVRVHDLLLVFAGRLDDDALADARELLASAEVDRALELIAGCLVAGPVGVSKGERDELLSLFDAANADPAVVQRLRLVEPELMTRHRFGAGKVDGIGAEQGVSDAINRVLDALPDIRAVWAVWRLTPAGAATGAVPHRVVLIGVGPTGSAAATAYRVEHTLRRAGLTASVEVLRDGTEPTDYHHTAMRYATEVQIPRTPPAVVAKVVTKPEPWVTEEPTDDSLNDQELGLLRQLQEELARRENTDPTQPDWQTELGTADPQSFDWHEANSSTMVNGMPLQPPDNRN</sequence>
<accession>A0A9W6V9S4</accession>
<dbReference type="AlphaFoldDB" id="A0A9W6V9S4"/>
<protein>
    <submittedName>
        <fullName evidence="2">Uncharacterized protein</fullName>
    </submittedName>
</protein>
<proteinExistence type="predicted"/>
<evidence type="ECO:0000313" key="2">
    <source>
        <dbReference type="EMBL" id="GLW95480.1"/>
    </source>
</evidence>
<reference evidence="2" key="1">
    <citation type="submission" date="2023-02" db="EMBL/GenBank/DDBJ databases">
        <title>Actinokineospora globicatena NBRC 15670.</title>
        <authorList>
            <person name="Ichikawa N."/>
            <person name="Sato H."/>
            <person name="Tonouchi N."/>
        </authorList>
    </citation>
    <scope>NUCLEOTIDE SEQUENCE</scope>
    <source>
        <strain evidence="2">NBRC 15670</strain>
    </source>
</reference>
<evidence type="ECO:0000256" key="1">
    <source>
        <dbReference type="SAM" id="MobiDB-lite"/>
    </source>
</evidence>
<name>A0A9W6V9S4_9PSEU</name>
<organism evidence="2 3">
    <name type="scientific">Actinokineospora globicatena</name>
    <dbReference type="NCBI Taxonomy" id="103729"/>
    <lineage>
        <taxon>Bacteria</taxon>
        <taxon>Bacillati</taxon>
        <taxon>Actinomycetota</taxon>
        <taxon>Actinomycetes</taxon>
        <taxon>Pseudonocardiales</taxon>
        <taxon>Pseudonocardiaceae</taxon>
        <taxon>Actinokineospora</taxon>
    </lineage>
</organism>
<evidence type="ECO:0000313" key="3">
    <source>
        <dbReference type="Proteomes" id="UP001165042"/>
    </source>
</evidence>
<feature type="region of interest" description="Disordered" evidence="1">
    <location>
        <begin position="255"/>
        <end position="281"/>
    </location>
</feature>
<feature type="compositionally biased region" description="Polar residues" evidence="1">
    <location>
        <begin position="261"/>
        <end position="271"/>
    </location>
</feature>